<protein>
    <submittedName>
        <fullName evidence="1">Uncharacterized protein</fullName>
    </submittedName>
</protein>
<dbReference type="AlphaFoldDB" id="A0A2P2N0Y3"/>
<proteinExistence type="predicted"/>
<reference evidence="1" key="1">
    <citation type="submission" date="2018-02" db="EMBL/GenBank/DDBJ databases">
        <title>Rhizophora mucronata_Transcriptome.</title>
        <authorList>
            <person name="Meera S.P."/>
            <person name="Sreeshan A."/>
            <person name="Augustine A."/>
        </authorList>
    </citation>
    <scope>NUCLEOTIDE SEQUENCE</scope>
    <source>
        <tissue evidence="1">Leaf</tissue>
    </source>
</reference>
<dbReference type="EMBL" id="GGEC01055661">
    <property type="protein sequence ID" value="MBX36145.1"/>
    <property type="molecule type" value="Transcribed_RNA"/>
</dbReference>
<name>A0A2P2N0Y3_RHIMU</name>
<organism evidence="1">
    <name type="scientific">Rhizophora mucronata</name>
    <name type="common">Asiatic mangrove</name>
    <dbReference type="NCBI Taxonomy" id="61149"/>
    <lineage>
        <taxon>Eukaryota</taxon>
        <taxon>Viridiplantae</taxon>
        <taxon>Streptophyta</taxon>
        <taxon>Embryophyta</taxon>
        <taxon>Tracheophyta</taxon>
        <taxon>Spermatophyta</taxon>
        <taxon>Magnoliopsida</taxon>
        <taxon>eudicotyledons</taxon>
        <taxon>Gunneridae</taxon>
        <taxon>Pentapetalae</taxon>
        <taxon>rosids</taxon>
        <taxon>fabids</taxon>
        <taxon>Malpighiales</taxon>
        <taxon>Rhizophoraceae</taxon>
        <taxon>Rhizophora</taxon>
    </lineage>
</organism>
<accession>A0A2P2N0Y3</accession>
<sequence length="46" mass="5174">MQALSWCLKNLVSCNSNSTLFLLYVKSPPAPVYSLFDAVWCCLVTF</sequence>
<evidence type="ECO:0000313" key="1">
    <source>
        <dbReference type="EMBL" id="MBX36145.1"/>
    </source>
</evidence>